<proteinExistence type="predicted"/>
<feature type="domain" description="Reverse transcriptase" evidence="1">
    <location>
        <begin position="464"/>
        <end position="728"/>
    </location>
</feature>
<keyword evidence="3" id="KW-1185">Reference proteome</keyword>
<dbReference type="InterPro" id="IPR043502">
    <property type="entry name" value="DNA/RNA_pol_sf"/>
</dbReference>
<keyword evidence="2" id="KW-0548">Nucleotidyltransferase</keyword>
<dbReference type="EMBL" id="LNIX01000018">
    <property type="protein sequence ID" value="OXA45038.1"/>
    <property type="molecule type" value="Genomic_DNA"/>
</dbReference>
<reference evidence="2 3" key="1">
    <citation type="submission" date="2015-12" db="EMBL/GenBank/DDBJ databases">
        <title>The genome of Folsomia candida.</title>
        <authorList>
            <person name="Faddeeva A."/>
            <person name="Derks M.F."/>
            <person name="Anvar Y."/>
            <person name="Smit S."/>
            <person name="Van Straalen N."/>
            <person name="Roelofs D."/>
        </authorList>
    </citation>
    <scope>NUCLEOTIDE SEQUENCE [LARGE SCALE GENOMIC DNA]</scope>
    <source>
        <strain evidence="2 3">VU population</strain>
        <tissue evidence="2">Whole body</tissue>
    </source>
</reference>
<dbReference type="Pfam" id="PF14529">
    <property type="entry name" value="Exo_endo_phos_2"/>
    <property type="match status" value="1"/>
</dbReference>
<dbReference type="STRING" id="158441.A0A226DJ66"/>
<gene>
    <name evidence="2" type="ORF">Fcan01_19868</name>
</gene>
<dbReference type="InterPro" id="IPR000477">
    <property type="entry name" value="RT_dom"/>
</dbReference>
<dbReference type="Proteomes" id="UP000198287">
    <property type="component" value="Unassembled WGS sequence"/>
</dbReference>
<protein>
    <submittedName>
        <fullName evidence="2">RNA-directed DNA polymerase from mobile element jockey</fullName>
    </submittedName>
</protein>
<dbReference type="PANTHER" id="PTHR47027">
    <property type="entry name" value="REVERSE TRANSCRIPTASE DOMAIN-CONTAINING PROTEIN"/>
    <property type="match status" value="1"/>
</dbReference>
<evidence type="ECO:0000313" key="2">
    <source>
        <dbReference type="EMBL" id="OXA45038.1"/>
    </source>
</evidence>
<dbReference type="GO" id="GO:0003964">
    <property type="term" value="F:RNA-directed DNA polymerase activity"/>
    <property type="evidence" value="ECO:0007669"/>
    <property type="project" value="UniProtKB-KW"/>
</dbReference>
<dbReference type="InterPro" id="IPR036691">
    <property type="entry name" value="Endo/exonu/phosph_ase_sf"/>
</dbReference>
<organism evidence="2 3">
    <name type="scientific">Folsomia candida</name>
    <name type="common">Springtail</name>
    <dbReference type="NCBI Taxonomy" id="158441"/>
    <lineage>
        <taxon>Eukaryota</taxon>
        <taxon>Metazoa</taxon>
        <taxon>Ecdysozoa</taxon>
        <taxon>Arthropoda</taxon>
        <taxon>Hexapoda</taxon>
        <taxon>Collembola</taxon>
        <taxon>Entomobryomorpha</taxon>
        <taxon>Isotomoidea</taxon>
        <taxon>Isotomidae</taxon>
        <taxon>Proisotominae</taxon>
        <taxon>Folsomia</taxon>
    </lineage>
</organism>
<keyword evidence="2" id="KW-0808">Transferase</keyword>
<dbReference type="PROSITE" id="PS50878">
    <property type="entry name" value="RT_POL"/>
    <property type="match status" value="1"/>
</dbReference>
<accession>A0A226DJ66</accession>
<dbReference type="OMA" id="PPMITIN"/>
<dbReference type="CDD" id="cd01650">
    <property type="entry name" value="RT_nLTR_like"/>
    <property type="match status" value="1"/>
</dbReference>
<dbReference type="PANTHER" id="PTHR47027:SF20">
    <property type="entry name" value="REVERSE TRANSCRIPTASE-LIKE PROTEIN WITH RNA-DIRECTED DNA POLYMERASE DOMAIN"/>
    <property type="match status" value="1"/>
</dbReference>
<evidence type="ECO:0000259" key="1">
    <source>
        <dbReference type="PROSITE" id="PS50878"/>
    </source>
</evidence>
<sequence length="1057" mass="119903">MNPDILFICETWCSDEETYTTKNFLPSYNFVSVEATRINTKERKSGGLLLGIKSGIKVVQISTTKSSIKLDLDEFSLLSCYFPPNEQGDSYFNDFCESISELTINTPNLIIIGDLNARTGEIPNLSDTNSEMKRECRDKTSNIRGAKLMKLVHSNNLCILNGFATNDSPGRFTFTNANGASSPDICLVSNNILHQIINFNVNDCLSAYHHPIQLEINNNSASPLPTFTSVKGISTSTITRVKWDPFLTYKFKTCLPPTNDSNPYTTFISNVVQSLTECEMIKDIKISPSTKITKTSWFDTECKLLKHQARSSLRAYRKDPTDELRQIYLSRRNSYVKCKREKKLQQTQDYVKSLLNHKRPDKFWETIKKLRPRVITSSPVTPTSWIDHFSSLFKEKTAHTQITEHPRQTYSDDDVSSPITYDELNSALKQIKPKKAPGHDGIPSDVWKALTPAYISNLAACFNKILEDGSIPDEWSVILLQPVFKKGDKNEPSNYRPIALAATILKLFTSILTKRLQAWSDNNNKIAPEQAGFRKGMGTLEHVFSLLTLIQSRIRKPGCKLFAAFIDLKSAFDSPSHAKLWSVLSEQGVSPKIIRVLRNLYSKAKGQVKTPFGITDPFPMEKGVFQGEPSSSLCYNLFINELVTLLEKNQFPVTMGDAKIHLLLYCDDICIIADSAHALQQKINIAANFFKARGLQVNISKTKVMIFAKRKSKKMWNSTKITWDGAELEIVMKYTYLGVTFHSNLTFSKTAQDFRQKANVALSKIWDICKRTKVPPMETHLKLYNAIVQSTLLYAVPVWGWGQEKILEKVQSKFLKTLLRLPPSAPNYFLRQEANIPPIQIPIVKSTLAFWIRTLKRPPSSLPYICLMEQLKWSKQANKFKTWSSLPLNMFKIAGFSDVSILKDVTQLTNLKTDIVTNLREHFLQADVKRIQVSSFIPLYQYMSACPDKPNYLSGTFSMPIAQLMAQLRLNRFSIKLGPNYIELETNTVKSFNASASKILCRVGLKVLLRQKGLQSTRRQKGNAVYSEPHAVYARLGKRIPVVTMLNRVTFTEFQLV</sequence>
<comment type="caution">
    <text evidence="2">The sequence shown here is derived from an EMBL/GenBank/DDBJ whole genome shotgun (WGS) entry which is preliminary data.</text>
</comment>
<dbReference type="SUPFAM" id="SSF56672">
    <property type="entry name" value="DNA/RNA polymerases"/>
    <property type="match status" value="1"/>
</dbReference>
<name>A0A226DJ66_FOLCA</name>
<dbReference type="Gene3D" id="3.60.10.10">
    <property type="entry name" value="Endonuclease/exonuclease/phosphatase"/>
    <property type="match status" value="1"/>
</dbReference>
<keyword evidence="2" id="KW-0695">RNA-directed DNA polymerase</keyword>
<evidence type="ECO:0000313" key="3">
    <source>
        <dbReference type="Proteomes" id="UP000198287"/>
    </source>
</evidence>
<dbReference type="AlphaFoldDB" id="A0A226DJ66"/>
<dbReference type="SUPFAM" id="SSF56219">
    <property type="entry name" value="DNase I-like"/>
    <property type="match status" value="1"/>
</dbReference>
<dbReference type="OrthoDB" id="6628575at2759"/>
<dbReference type="InterPro" id="IPR005135">
    <property type="entry name" value="Endo/exonuclease/phosphatase"/>
</dbReference>
<dbReference type="Pfam" id="PF00078">
    <property type="entry name" value="RVT_1"/>
    <property type="match status" value="1"/>
</dbReference>